<dbReference type="InterPro" id="IPR025870">
    <property type="entry name" value="Glyoxalase-like_dom"/>
</dbReference>
<dbReference type="InterPro" id="IPR029068">
    <property type="entry name" value="Glyas_Bleomycin-R_OHBP_Dase"/>
</dbReference>
<reference evidence="3" key="1">
    <citation type="journal article" date="2019" name="Int. J. Syst. Evol. Microbiol.">
        <title>The Global Catalogue of Microorganisms (GCM) 10K type strain sequencing project: providing services to taxonomists for standard genome sequencing and annotation.</title>
        <authorList>
            <consortium name="The Broad Institute Genomics Platform"/>
            <consortium name="The Broad Institute Genome Sequencing Center for Infectious Disease"/>
            <person name="Wu L."/>
            <person name="Ma J."/>
        </authorList>
    </citation>
    <scope>NUCLEOTIDE SEQUENCE [LARGE SCALE GENOMIC DNA]</scope>
    <source>
        <strain evidence="3">CG52</strain>
    </source>
</reference>
<dbReference type="Gene3D" id="3.10.180.10">
    <property type="entry name" value="2,3-Dihydroxybiphenyl 1,2-Dioxygenase, domain 1"/>
    <property type="match status" value="1"/>
</dbReference>
<dbReference type="PANTHER" id="PTHR40265:SF1">
    <property type="entry name" value="GLYOXALASE-LIKE DOMAIN-CONTAINING PROTEIN"/>
    <property type="match status" value="1"/>
</dbReference>
<evidence type="ECO:0000313" key="3">
    <source>
        <dbReference type="Proteomes" id="UP001597322"/>
    </source>
</evidence>
<evidence type="ECO:0000313" key="2">
    <source>
        <dbReference type="EMBL" id="MFD1744439.1"/>
    </source>
</evidence>
<evidence type="ECO:0000259" key="1">
    <source>
        <dbReference type="Pfam" id="PF13468"/>
    </source>
</evidence>
<sequence length="287" mass="30376">MSSSLDHLVLPVESLGRSRGMFSRLGFTVAPDGHHPFGTSNACVFFCDQTYLEPLAIRDMERAGEAAGAGNVFAKRHLEVAMDERWHAPSAFVLASSNADADHARFESRGISAGPVLNFSREAQGADGSKRTASFRLAFADLGSKELLGFTCQRINAALPGGSLLNHENTAQGIAEVLLIASDFAKDADRLALVLGDKGCQGEAEWTFQLQNGALRLLAFSHALTAFGASSSRSQMVGLGVTIAVKSLAAAEACLIGNEIPHTKLGRMLVVSAQPGVHPMLAFVEIP</sequence>
<gene>
    <name evidence="2" type="ORF">ACFSE1_03095</name>
</gene>
<dbReference type="Proteomes" id="UP001597322">
    <property type="component" value="Unassembled WGS sequence"/>
</dbReference>
<keyword evidence="3" id="KW-1185">Reference proteome</keyword>
<dbReference type="RefSeq" id="WP_377396380.1">
    <property type="nucleotide sequence ID" value="NZ_JBHUEQ010000003.1"/>
</dbReference>
<protein>
    <submittedName>
        <fullName evidence="2">VOC family protein</fullName>
    </submittedName>
</protein>
<dbReference type="Pfam" id="PF13468">
    <property type="entry name" value="Glyoxalase_3"/>
    <property type="match status" value="1"/>
</dbReference>
<dbReference type="EMBL" id="JBHUEQ010000003">
    <property type="protein sequence ID" value="MFD1744439.1"/>
    <property type="molecule type" value="Genomic_DNA"/>
</dbReference>
<name>A0ABW4LZI5_9HYPH</name>
<organism evidence="2 3">
    <name type="scientific">Rhizobium helianthi</name>
    <dbReference type="NCBI Taxonomy" id="1132695"/>
    <lineage>
        <taxon>Bacteria</taxon>
        <taxon>Pseudomonadati</taxon>
        <taxon>Pseudomonadota</taxon>
        <taxon>Alphaproteobacteria</taxon>
        <taxon>Hyphomicrobiales</taxon>
        <taxon>Rhizobiaceae</taxon>
        <taxon>Rhizobium/Agrobacterium group</taxon>
        <taxon>Rhizobium</taxon>
    </lineage>
</organism>
<accession>A0ABW4LZI5</accession>
<dbReference type="PANTHER" id="PTHR40265">
    <property type="entry name" value="BLL2707 PROTEIN"/>
    <property type="match status" value="1"/>
</dbReference>
<comment type="caution">
    <text evidence="2">The sequence shown here is derived from an EMBL/GenBank/DDBJ whole genome shotgun (WGS) entry which is preliminary data.</text>
</comment>
<feature type="domain" description="Glyoxalase-like" evidence="1">
    <location>
        <begin position="5"/>
        <end position="191"/>
    </location>
</feature>
<proteinExistence type="predicted"/>
<dbReference type="SUPFAM" id="SSF54593">
    <property type="entry name" value="Glyoxalase/Bleomycin resistance protein/Dihydroxybiphenyl dioxygenase"/>
    <property type="match status" value="1"/>
</dbReference>